<protein>
    <submittedName>
        <fullName evidence="1">Uncharacterized protein</fullName>
    </submittedName>
</protein>
<sequence>MNNYLEQYLEQLATCSCSSDPFPFVDEQQIRVHTYIHIHRPVKLVVNKQTLFLAPIATKAPTARRTPSAPPVKLKRTLKTVRWARADAYKSNPEKRRMLEKTVSKFMENREDELRRLNVVEAVIK</sequence>
<name>A0A9P7SY75_9HYPO</name>
<dbReference type="Proteomes" id="UP000748025">
    <property type="component" value="Unassembled WGS sequence"/>
</dbReference>
<organism evidence="1 2">
    <name type="scientific">Claviceps pusilla</name>
    <dbReference type="NCBI Taxonomy" id="123648"/>
    <lineage>
        <taxon>Eukaryota</taxon>
        <taxon>Fungi</taxon>
        <taxon>Dikarya</taxon>
        <taxon>Ascomycota</taxon>
        <taxon>Pezizomycotina</taxon>
        <taxon>Sordariomycetes</taxon>
        <taxon>Hypocreomycetidae</taxon>
        <taxon>Hypocreales</taxon>
        <taxon>Clavicipitaceae</taxon>
        <taxon>Claviceps</taxon>
    </lineage>
</organism>
<evidence type="ECO:0000313" key="1">
    <source>
        <dbReference type="EMBL" id="KAG6013436.1"/>
    </source>
</evidence>
<evidence type="ECO:0000313" key="2">
    <source>
        <dbReference type="Proteomes" id="UP000748025"/>
    </source>
</evidence>
<gene>
    <name evidence="1" type="ORF">E4U43_007286</name>
</gene>
<proteinExistence type="predicted"/>
<dbReference type="AlphaFoldDB" id="A0A9P7SY75"/>
<dbReference type="EMBL" id="SRPW01000588">
    <property type="protein sequence ID" value="KAG6013436.1"/>
    <property type="molecule type" value="Genomic_DNA"/>
</dbReference>
<accession>A0A9P7SY75</accession>
<reference evidence="1" key="1">
    <citation type="journal article" date="2020" name="bioRxiv">
        <title>Whole genome comparisons of ergot fungi reveals the divergence and evolution of species within the genus Claviceps are the result of varying mechanisms driving genome evolution and host range expansion.</title>
        <authorList>
            <person name="Wyka S.A."/>
            <person name="Mondo S.J."/>
            <person name="Liu M."/>
            <person name="Dettman J."/>
            <person name="Nalam V."/>
            <person name="Broders K.D."/>
        </authorList>
    </citation>
    <scope>NUCLEOTIDE SEQUENCE</scope>
    <source>
        <strain evidence="1">CCC 602</strain>
    </source>
</reference>
<comment type="caution">
    <text evidence="1">The sequence shown here is derived from an EMBL/GenBank/DDBJ whole genome shotgun (WGS) entry which is preliminary data.</text>
</comment>
<keyword evidence="2" id="KW-1185">Reference proteome</keyword>